<organism evidence="3 4">
    <name type="scientific">Bdellovibrio bacteriovorus</name>
    <dbReference type="NCBI Taxonomy" id="959"/>
    <lineage>
        <taxon>Bacteria</taxon>
        <taxon>Pseudomonadati</taxon>
        <taxon>Bdellovibrionota</taxon>
        <taxon>Bdellovibrionia</taxon>
        <taxon>Bdellovibrionales</taxon>
        <taxon>Pseudobdellovibrionaceae</taxon>
        <taxon>Bdellovibrio</taxon>
    </lineage>
</organism>
<dbReference type="CDD" id="cd10917">
    <property type="entry name" value="CE4_NodB_like_6s_7s"/>
    <property type="match status" value="1"/>
</dbReference>
<gene>
    <name evidence="3" type="ORF">AZI85_00795</name>
</gene>
<dbReference type="Gene3D" id="3.20.20.370">
    <property type="entry name" value="Glycoside hydrolase/deacetylase"/>
    <property type="match status" value="1"/>
</dbReference>
<dbReference type="GO" id="GO:0016810">
    <property type="term" value="F:hydrolase activity, acting on carbon-nitrogen (but not peptide) bonds"/>
    <property type="evidence" value="ECO:0007669"/>
    <property type="project" value="InterPro"/>
</dbReference>
<keyword evidence="1" id="KW-0732">Signal</keyword>
<name>A0A150WVT3_BDEBC</name>
<feature type="signal peptide" evidence="1">
    <location>
        <begin position="1"/>
        <end position="20"/>
    </location>
</feature>
<dbReference type="Pfam" id="PF01522">
    <property type="entry name" value="Polysacc_deac_1"/>
    <property type="match status" value="1"/>
</dbReference>
<dbReference type="SUPFAM" id="SSF88713">
    <property type="entry name" value="Glycoside hydrolase/deacetylase"/>
    <property type="match status" value="1"/>
</dbReference>
<evidence type="ECO:0000256" key="1">
    <source>
        <dbReference type="SAM" id="SignalP"/>
    </source>
</evidence>
<dbReference type="PROSITE" id="PS51677">
    <property type="entry name" value="NODB"/>
    <property type="match status" value="1"/>
</dbReference>
<dbReference type="GO" id="GO:0005975">
    <property type="term" value="P:carbohydrate metabolic process"/>
    <property type="evidence" value="ECO:0007669"/>
    <property type="project" value="InterPro"/>
</dbReference>
<evidence type="ECO:0000313" key="4">
    <source>
        <dbReference type="Proteomes" id="UP000075391"/>
    </source>
</evidence>
<evidence type="ECO:0000259" key="2">
    <source>
        <dbReference type="PROSITE" id="PS51677"/>
    </source>
</evidence>
<dbReference type="InterPro" id="IPR002509">
    <property type="entry name" value="NODB_dom"/>
</dbReference>
<dbReference type="RefSeq" id="WP_063242298.1">
    <property type="nucleotide sequence ID" value="NZ_LUKF01000001.1"/>
</dbReference>
<dbReference type="InterPro" id="IPR011330">
    <property type="entry name" value="Glyco_hydro/deAcase_b/a-brl"/>
</dbReference>
<dbReference type="OrthoDB" id="5288026at2"/>
<feature type="domain" description="NodB homology" evidence="2">
    <location>
        <begin position="164"/>
        <end position="360"/>
    </location>
</feature>
<reference evidence="3 4" key="1">
    <citation type="submission" date="2016-03" db="EMBL/GenBank/DDBJ databases">
        <authorList>
            <person name="Ploux O."/>
        </authorList>
    </citation>
    <scope>NUCLEOTIDE SEQUENCE [LARGE SCALE GENOMIC DNA]</scope>
    <source>
        <strain evidence="3 4">BER2</strain>
    </source>
</reference>
<dbReference type="PANTHER" id="PTHR10587">
    <property type="entry name" value="GLYCOSYL TRANSFERASE-RELATED"/>
    <property type="match status" value="1"/>
</dbReference>
<proteinExistence type="predicted"/>
<protein>
    <recommendedName>
        <fullName evidence="2">NodB homology domain-containing protein</fullName>
    </recommendedName>
</protein>
<accession>A0A150WVT3</accession>
<comment type="caution">
    <text evidence="3">The sequence shown here is derived from an EMBL/GenBank/DDBJ whole genome shotgun (WGS) entry which is preliminary data.</text>
</comment>
<dbReference type="InterPro" id="IPR050248">
    <property type="entry name" value="Polysacc_deacetylase_ArnD"/>
</dbReference>
<dbReference type="Proteomes" id="UP000075391">
    <property type="component" value="Unassembled WGS sequence"/>
</dbReference>
<dbReference type="EMBL" id="LUKF01000001">
    <property type="protein sequence ID" value="KYG70516.1"/>
    <property type="molecule type" value="Genomic_DNA"/>
</dbReference>
<feature type="chain" id="PRO_5007573791" description="NodB homology domain-containing protein" evidence="1">
    <location>
        <begin position="21"/>
        <end position="441"/>
    </location>
</feature>
<sequence>MFRKHMLLMSSLFVGLNAFAAGEVHEQTKFAAEMERVSGVYNQIIQDISKSKSGNEFDEHFHKLRAFIVNPGNDKFSNLALCVQLKSLPMGELEYVQSIIESDDAAIALKDCSGDLQRKIMIANLTKKASLNLDADIQKIRRIPFEERTVPNIDYLSMQGLNDKEVMLTFDDGPTQRTTVPILEALKKAGVKAAFFSTGRQALQNKALTQRILAEGHILGSHSFYHTLMMGREVNRGKMSYDYFLSEMIGGHVGVFSSAGYIDPYFRFPNGCMNKNMRRNATELGLKIFGWSIDSFDWQYGVSKYKNDEERRQLILQSFLKALRGSKNRGIVLMHDVFKQSAEALPLILNYLADNGYKVVLLKPEHRDTQDRSNLAVVSQAVQFMNTYNIKVTDLKPRADQNGEPVKPLGYEPDRFRYRDMFPQLSYQNSPIDPLTTACEK</sequence>
<evidence type="ECO:0000313" key="3">
    <source>
        <dbReference type="EMBL" id="KYG70516.1"/>
    </source>
</evidence>
<dbReference type="AlphaFoldDB" id="A0A150WVT3"/>